<dbReference type="EMBL" id="AFYV02000481">
    <property type="protein sequence ID" value="KFG64890.1"/>
    <property type="molecule type" value="Genomic_DNA"/>
</dbReference>
<dbReference type="AlphaFoldDB" id="A0A086M7M2"/>
<feature type="region of interest" description="Disordered" evidence="1">
    <location>
        <begin position="34"/>
        <end position="70"/>
    </location>
</feature>
<dbReference type="VEuPathDB" id="ToxoDB:TGRUB_429240"/>
<protein>
    <submittedName>
        <fullName evidence="2">Uncharacterized protein</fullName>
    </submittedName>
</protein>
<evidence type="ECO:0000256" key="1">
    <source>
        <dbReference type="SAM" id="MobiDB-lite"/>
    </source>
</evidence>
<accession>A0A086M7M2</accession>
<sequence>MCFPKVCMRSPDSAFGPAIKATRDRAVCIKRNERFSKEEMHQATEATSTLPVGDNGPKRDPSRFSNEKDFGFCGRSTVYAQPAKDLGEWRRRRQGRLATTSSVPALDSAELPSLPHGQRERGEEP</sequence>
<evidence type="ECO:0000313" key="3">
    <source>
        <dbReference type="Proteomes" id="UP000028834"/>
    </source>
</evidence>
<comment type="caution">
    <text evidence="2">The sequence shown here is derived from an EMBL/GenBank/DDBJ whole genome shotgun (WGS) entry which is preliminary data.</text>
</comment>
<feature type="compositionally biased region" description="Basic and acidic residues" evidence="1">
    <location>
        <begin position="56"/>
        <end position="70"/>
    </location>
</feature>
<feature type="region of interest" description="Disordered" evidence="1">
    <location>
        <begin position="83"/>
        <end position="125"/>
    </location>
</feature>
<dbReference type="Proteomes" id="UP000028834">
    <property type="component" value="Unassembled WGS sequence"/>
</dbReference>
<name>A0A086M7M2_TOXGO</name>
<evidence type="ECO:0000313" key="2">
    <source>
        <dbReference type="EMBL" id="KFG64890.1"/>
    </source>
</evidence>
<gene>
    <name evidence="2" type="ORF">TGRUB_429240</name>
</gene>
<reference evidence="2 3" key="1">
    <citation type="submission" date="2014-05" db="EMBL/GenBank/DDBJ databases">
        <authorList>
            <person name="Sibley D."/>
            <person name="Venepally P."/>
            <person name="Karamycheva S."/>
            <person name="Hadjithomas M."/>
            <person name="Khan A."/>
            <person name="Brunk B."/>
            <person name="Roos D."/>
            <person name="Caler E."/>
            <person name="Lorenzi H."/>
        </authorList>
    </citation>
    <scope>NUCLEOTIDE SEQUENCE [LARGE SCALE GENOMIC DNA]</scope>
    <source>
        <strain evidence="2 3">RUB</strain>
    </source>
</reference>
<organism evidence="2 3">
    <name type="scientific">Toxoplasma gondii RUB</name>
    <dbReference type="NCBI Taxonomy" id="935652"/>
    <lineage>
        <taxon>Eukaryota</taxon>
        <taxon>Sar</taxon>
        <taxon>Alveolata</taxon>
        <taxon>Apicomplexa</taxon>
        <taxon>Conoidasida</taxon>
        <taxon>Coccidia</taxon>
        <taxon>Eucoccidiorida</taxon>
        <taxon>Eimeriorina</taxon>
        <taxon>Sarcocystidae</taxon>
        <taxon>Toxoplasma</taxon>
    </lineage>
</organism>
<proteinExistence type="predicted"/>